<sequence length="163" mass="18159">MAKTETQETQPPSGPPITHPDTQLKPRIPQLGRSLDHGQKRKETEASLRDASSPYAAAGYVRNASEVLMDMLTIIAYSFSISFYLRAVYPTLCYFAKRTIRSSIRFGTTTIVAYRKDGGDTFFIEESISWTSLSVFDKGRIVAAETESSRSGMDVVLIRDSPH</sequence>
<keyword evidence="2" id="KW-1133">Transmembrane helix</keyword>
<name>A0A540N601_MALBA</name>
<gene>
    <name evidence="3" type="ORF">C1H46_008407</name>
</gene>
<keyword evidence="2" id="KW-0472">Membrane</keyword>
<feature type="region of interest" description="Disordered" evidence="1">
    <location>
        <begin position="1"/>
        <end position="49"/>
    </location>
</feature>
<reference evidence="3 4" key="1">
    <citation type="journal article" date="2019" name="G3 (Bethesda)">
        <title>Sequencing of a Wild Apple (Malus baccata) Genome Unravels the Differences Between Cultivated and Wild Apple Species Regarding Disease Resistance and Cold Tolerance.</title>
        <authorList>
            <person name="Chen X."/>
        </authorList>
    </citation>
    <scope>NUCLEOTIDE SEQUENCE [LARGE SCALE GENOMIC DNA]</scope>
    <source>
        <strain evidence="4">cv. Shandingzi</strain>
        <tissue evidence="3">Leaves</tissue>
    </source>
</reference>
<protein>
    <submittedName>
        <fullName evidence="3">Uncharacterized protein</fullName>
    </submittedName>
</protein>
<keyword evidence="2" id="KW-0812">Transmembrane</keyword>
<evidence type="ECO:0000256" key="1">
    <source>
        <dbReference type="SAM" id="MobiDB-lite"/>
    </source>
</evidence>
<dbReference type="AlphaFoldDB" id="A0A540N601"/>
<feature type="transmembrane region" description="Helical" evidence="2">
    <location>
        <begin position="74"/>
        <end position="96"/>
    </location>
</feature>
<proteinExistence type="predicted"/>
<organism evidence="3 4">
    <name type="scientific">Malus baccata</name>
    <name type="common">Siberian crab apple</name>
    <name type="synonym">Pyrus baccata</name>
    <dbReference type="NCBI Taxonomy" id="106549"/>
    <lineage>
        <taxon>Eukaryota</taxon>
        <taxon>Viridiplantae</taxon>
        <taxon>Streptophyta</taxon>
        <taxon>Embryophyta</taxon>
        <taxon>Tracheophyta</taxon>
        <taxon>Spermatophyta</taxon>
        <taxon>Magnoliopsida</taxon>
        <taxon>eudicotyledons</taxon>
        <taxon>Gunneridae</taxon>
        <taxon>Pentapetalae</taxon>
        <taxon>rosids</taxon>
        <taxon>fabids</taxon>
        <taxon>Rosales</taxon>
        <taxon>Rosaceae</taxon>
        <taxon>Amygdaloideae</taxon>
        <taxon>Maleae</taxon>
        <taxon>Malus</taxon>
    </lineage>
</organism>
<comment type="caution">
    <text evidence="3">The sequence shown here is derived from an EMBL/GenBank/DDBJ whole genome shotgun (WGS) entry which is preliminary data.</text>
</comment>
<dbReference type="EMBL" id="VIEB01000112">
    <property type="protein sequence ID" value="TQE05983.1"/>
    <property type="molecule type" value="Genomic_DNA"/>
</dbReference>
<keyword evidence="4" id="KW-1185">Reference proteome</keyword>
<evidence type="ECO:0000256" key="2">
    <source>
        <dbReference type="SAM" id="Phobius"/>
    </source>
</evidence>
<evidence type="ECO:0000313" key="4">
    <source>
        <dbReference type="Proteomes" id="UP000315295"/>
    </source>
</evidence>
<evidence type="ECO:0000313" key="3">
    <source>
        <dbReference type="EMBL" id="TQE05983.1"/>
    </source>
</evidence>
<feature type="compositionally biased region" description="Basic and acidic residues" evidence="1">
    <location>
        <begin position="34"/>
        <end position="48"/>
    </location>
</feature>
<accession>A0A540N601</accession>
<dbReference type="Proteomes" id="UP000315295">
    <property type="component" value="Unassembled WGS sequence"/>
</dbReference>